<dbReference type="Pfam" id="PF02361">
    <property type="entry name" value="CbiQ"/>
    <property type="match status" value="1"/>
</dbReference>
<dbReference type="AlphaFoldDB" id="A0A291IR84"/>
<proteinExistence type="predicted"/>
<evidence type="ECO:0000256" key="2">
    <source>
        <dbReference type="ARBA" id="ARBA00022692"/>
    </source>
</evidence>
<evidence type="ECO:0000256" key="1">
    <source>
        <dbReference type="ARBA" id="ARBA00004141"/>
    </source>
</evidence>
<dbReference type="OrthoDB" id="8075495at2"/>
<comment type="subcellular location">
    <subcellularLocation>
        <location evidence="1">Membrane</location>
        <topology evidence="1">Multi-pass membrane protein</topology>
    </subcellularLocation>
</comment>
<dbReference type="CDD" id="cd16914">
    <property type="entry name" value="EcfT"/>
    <property type="match status" value="1"/>
</dbReference>
<evidence type="ECO:0000313" key="6">
    <source>
        <dbReference type="Proteomes" id="UP000232227"/>
    </source>
</evidence>
<dbReference type="Proteomes" id="UP000232227">
    <property type="component" value="Chromosome"/>
</dbReference>
<evidence type="ECO:0000256" key="4">
    <source>
        <dbReference type="ARBA" id="ARBA00023136"/>
    </source>
</evidence>
<reference evidence="5 6" key="1">
    <citation type="submission" date="2017-09" db="EMBL/GenBank/DDBJ databases">
        <title>SPAdes assembly of the Mesoplasma lactucae genome.</title>
        <authorList>
            <person name="Knight T.F."/>
            <person name="Rubinstein R."/>
            <person name="Citino T."/>
        </authorList>
    </citation>
    <scope>NUCLEOTIDE SEQUENCE [LARGE SCALE GENOMIC DNA]</scope>
    <source>
        <strain evidence="5 6">831-C4</strain>
    </source>
</reference>
<name>A0A291IR84_9MOLU</name>
<dbReference type="GO" id="GO:0005886">
    <property type="term" value="C:plasma membrane"/>
    <property type="evidence" value="ECO:0007669"/>
    <property type="project" value="UniProtKB-ARBA"/>
</dbReference>
<accession>A0A291IR84</accession>
<keyword evidence="3" id="KW-1133">Transmembrane helix</keyword>
<keyword evidence="6" id="KW-1185">Reference proteome</keyword>
<dbReference type="InterPro" id="IPR003339">
    <property type="entry name" value="ABC/ECF_trnsptr_transmembrane"/>
</dbReference>
<evidence type="ECO:0000256" key="3">
    <source>
        <dbReference type="ARBA" id="ARBA00022989"/>
    </source>
</evidence>
<dbReference type="EMBL" id="CP023668">
    <property type="protein sequence ID" value="ATG97201.1"/>
    <property type="molecule type" value="Genomic_DNA"/>
</dbReference>
<gene>
    <name evidence="5" type="ORF">CP520_00270</name>
</gene>
<keyword evidence="2" id="KW-0812">Transmembrane</keyword>
<keyword evidence="4" id="KW-0472">Membrane</keyword>
<sequence length="330" mass="37412">MRLSFGRYIPMNSVIHRMDPRFKLAMIILLIVAIFFPTGYTGYLVLSTAILGLYALSKLSWKMLSKLLIPASIIFLVIFIINMFLMKITPDMINAINSNPEFSSYYHPSGNGFAGFIPGPSQWITFNGNDVKITALGHFYRWKAFWFSEKAVYSAFLMAWRIFLMITLTTIITGTTQPLEITLGLEDLMMPLKWIGVPVYILSTIISLALRMIPTLMDEAGRIMKAQASRGIDMKNGNIKDKAKGLVSLIIPLLVSSFQKAEDLAYAMDARGYDPHAKRTRFHQFKFKWVDLAIFTFYVAIAVLMIVYSVTCPTSGSFLHIPYIDKLTVY</sequence>
<evidence type="ECO:0000313" key="5">
    <source>
        <dbReference type="EMBL" id="ATG97201.1"/>
    </source>
</evidence>
<organism evidence="5 6">
    <name type="scientific">Mesoplasma lactucae ATCC 49193</name>
    <dbReference type="NCBI Taxonomy" id="81460"/>
    <lineage>
        <taxon>Bacteria</taxon>
        <taxon>Bacillati</taxon>
        <taxon>Mycoplasmatota</taxon>
        <taxon>Mollicutes</taxon>
        <taxon>Entomoplasmatales</taxon>
        <taxon>Entomoplasmataceae</taxon>
        <taxon>Mesoplasma</taxon>
    </lineage>
</organism>
<dbReference type="PANTHER" id="PTHR33514">
    <property type="entry name" value="PROTEIN ABCI12, CHLOROPLASTIC"/>
    <property type="match status" value="1"/>
</dbReference>
<protein>
    <submittedName>
        <fullName evidence="5">ABC transporter permease</fullName>
    </submittedName>
</protein>
<dbReference type="RefSeq" id="WP_096862489.1">
    <property type="nucleotide sequence ID" value="NZ_CP023668.1"/>
</dbReference>
<dbReference type="PANTHER" id="PTHR33514:SF13">
    <property type="entry name" value="PROTEIN ABCI12, CHLOROPLASTIC"/>
    <property type="match status" value="1"/>
</dbReference>
<dbReference type="KEGG" id="mlac:CP520_00270"/>